<evidence type="ECO:0000313" key="6">
    <source>
        <dbReference type="EMBL" id="CZR57362.1"/>
    </source>
</evidence>
<dbReference type="InterPro" id="IPR016162">
    <property type="entry name" value="Ald_DH_N"/>
</dbReference>
<dbReference type="OrthoDB" id="310895at2759"/>
<dbReference type="PANTHER" id="PTHR11699">
    <property type="entry name" value="ALDEHYDE DEHYDROGENASE-RELATED"/>
    <property type="match status" value="1"/>
</dbReference>
<dbReference type="STRING" id="576137.A0A1L7WX51"/>
<dbReference type="GO" id="GO:0046394">
    <property type="term" value="P:carboxylic acid biosynthetic process"/>
    <property type="evidence" value="ECO:0007669"/>
    <property type="project" value="UniProtKB-ARBA"/>
</dbReference>
<dbReference type="Gene3D" id="3.40.605.10">
    <property type="entry name" value="Aldehyde Dehydrogenase, Chain A, domain 1"/>
    <property type="match status" value="1"/>
</dbReference>
<organism evidence="6 7">
    <name type="scientific">Phialocephala subalpina</name>
    <dbReference type="NCBI Taxonomy" id="576137"/>
    <lineage>
        <taxon>Eukaryota</taxon>
        <taxon>Fungi</taxon>
        <taxon>Dikarya</taxon>
        <taxon>Ascomycota</taxon>
        <taxon>Pezizomycotina</taxon>
        <taxon>Leotiomycetes</taxon>
        <taxon>Helotiales</taxon>
        <taxon>Mollisiaceae</taxon>
        <taxon>Phialocephala</taxon>
        <taxon>Phialocephala fortinii species complex</taxon>
    </lineage>
</organism>
<evidence type="ECO:0000256" key="1">
    <source>
        <dbReference type="ARBA" id="ARBA00009986"/>
    </source>
</evidence>
<dbReference type="Gene3D" id="3.40.309.10">
    <property type="entry name" value="Aldehyde Dehydrogenase, Chain A, domain 2"/>
    <property type="match status" value="1"/>
</dbReference>
<dbReference type="InterPro" id="IPR016163">
    <property type="entry name" value="Ald_DH_C"/>
</dbReference>
<evidence type="ECO:0000256" key="3">
    <source>
        <dbReference type="ARBA" id="ARBA00024226"/>
    </source>
</evidence>
<accession>A0A1L7WX51</accession>
<comment type="similarity">
    <text evidence="1">Belongs to the aldehyde dehydrogenase family.</text>
</comment>
<protein>
    <recommendedName>
        <fullName evidence="3">aldehyde dehydrogenase (NAD(+))</fullName>
        <ecNumber evidence="3">1.2.1.3</ecNumber>
    </recommendedName>
</protein>
<evidence type="ECO:0000313" key="7">
    <source>
        <dbReference type="Proteomes" id="UP000184330"/>
    </source>
</evidence>
<dbReference type="EMBL" id="FJOG01000009">
    <property type="protein sequence ID" value="CZR57362.1"/>
    <property type="molecule type" value="Genomic_DNA"/>
</dbReference>
<dbReference type="FunFam" id="3.40.309.10:FF:000012">
    <property type="entry name" value="Betaine aldehyde dehydrogenase"/>
    <property type="match status" value="1"/>
</dbReference>
<evidence type="ECO:0000256" key="2">
    <source>
        <dbReference type="ARBA" id="ARBA00023002"/>
    </source>
</evidence>
<dbReference type="Pfam" id="PF00171">
    <property type="entry name" value="Aldedh"/>
    <property type="match status" value="1"/>
</dbReference>
<dbReference type="GO" id="GO:0004029">
    <property type="term" value="F:aldehyde dehydrogenase (NAD+) activity"/>
    <property type="evidence" value="ECO:0007669"/>
    <property type="project" value="UniProtKB-EC"/>
</dbReference>
<dbReference type="FunFam" id="3.40.605.10:FF:000026">
    <property type="entry name" value="Aldehyde dehydrogenase, putative"/>
    <property type="match status" value="1"/>
</dbReference>
<evidence type="ECO:0000256" key="4">
    <source>
        <dbReference type="ARBA" id="ARBA00049194"/>
    </source>
</evidence>
<dbReference type="InterPro" id="IPR015590">
    <property type="entry name" value="Aldehyde_DH_dom"/>
</dbReference>
<gene>
    <name evidence="6" type="ORF">PAC_07251</name>
</gene>
<proteinExistence type="inferred from homology"/>
<name>A0A1L7WX51_9HELO</name>
<comment type="catalytic activity">
    <reaction evidence="4">
        <text>an aldehyde + NAD(+) + H2O = a carboxylate + NADH + 2 H(+)</text>
        <dbReference type="Rhea" id="RHEA:16185"/>
        <dbReference type="ChEBI" id="CHEBI:15377"/>
        <dbReference type="ChEBI" id="CHEBI:15378"/>
        <dbReference type="ChEBI" id="CHEBI:17478"/>
        <dbReference type="ChEBI" id="CHEBI:29067"/>
        <dbReference type="ChEBI" id="CHEBI:57540"/>
        <dbReference type="ChEBI" id="CHEBI:57945"/>
        <dbReference type="EC" id="1.2.1.3"/>
    </reaction>
</comment>
<dbReference type="Proteomes" id="UP000184330">
    <property type="component" value="Unassembled WGS sequence"/>
</dbReference>
<dbReference type="AlphaFoldDB" id="A0A1L7WX51"/>
<evidence type="ECO:0000259" key="5">
    <source>
        <dbReference type="Pfam" id="PF00171"/>
    </source>
</evidence>
<dbReference type="EC" id="1.2.1.3" evidence="3"/>
<dbReference type="SUPFAM" id="SSF53720">
    <property type="entry name" value="ALDH-like"/>
    <property type="match status" value="1"/>
</dbReference>
<dbReference type="FunFam" id="3.40.605.10:FF:000007">
    <property type="entry name" value="NAD/NADP-dependent betaine aldehyde dehydrogenase"/>
    <property type="match status" value="1"/>
</dbReference>
<feature type="domain" description="Aldehyde dehydrogenase" evidence="5">
    <location>
        <begin position="33"/>
        <end position="487"/>
    </location>
</feature>
<keyword evidence="2" id="KW-0560">Oxidoreductase</keyword>
<reference evidence="6 7" key="1">
    <citation type="submission" date="2016-03" db="EMBL/GenBank/DDBJ databases">
        <authorList>
            <person name="Ploux O."/>
        </authorList>
    </citation>
    <scope>NUCLEOTIDE SEQUENCE [LARGE SCALE GENOMIC DNA]</scope>
    <source>
        <strain evidence="6 7">UAMH 11012</strain>
    </source>
</reference>
<keyword evidence="7" id="KW-1185">Reference proteome</keyword>
<sequence>MLSPTVALTGIAGRKLEIPTGLFINNEFVPSLTGNTLETTNPATGELLATISSASPSDIDTAVSAAKTAFTIWRSTPGTKRRQLLLKLSDLIERDADEFATIEALDVGVIFAQSKGMNVANAIETLRYFAGWADKHDGKSMKIPGGMAYTQKEPIGVCAAIVPWNSPLMITIWKLAPCIAVGNVLVLKSAELTPLYGIKLAQLIKEAGFPPGVVNIITGLGKDAGQALAEHMDVRKLAFTGSGPVGRGILAASAKSNLKKVTLELGGKGASIVFDDADLENAAFWTTVGITAHNGQICAAGSRIYVQSGIYDRFIEAFKKNSLQAVAGDPLHNGSTKGPLASSVQKEKVLKCIENGVKEGVELLHGGKEIKRDGNFIENTAFVNVGENMSIMREEIFGPVASIANFTTEKEVLRLANDSEYGLSSAIFTSDVSRAQRVSDLLETGQVTVNTWGDVSSNAPFGGFKQSGFGRDMGEEALDGWTNIKVVKINT</sequence>
<dbReference type="InterPro" id="IPR016161">
    <property type="entry name" value="Ald_DH/histidinol_DH"/>
</dbReference>